<feature type="binding site" evidence="10">
    <location>
        <begin position="326"/>
        <end position="333"/>
    </location>
    <ligand>
        <name>ATP</name>
        <dbReference type="ChEBI" id="CHEBI:30616"/>
    </ligand>
</feature>
<gene>
    <name evidence="12" type="ORF">CVT25_010793</name>
</gene>
<dbReference type="InterPro" id="IPR040198">
    <property type="entry name" value="Fido_containing"/>
</dbReference>
<proteinExistence type="predicted"/>
<feature type="domain" description="Fido" evidence="11">
    <location>
        <begin position="233"/>
        <end position="383"/>
    </location>
</feature>
<evidence type="ECO:0000256" key="6">
    <source>
        <dbReference type="ARBA" id="ARBA00022840"/>
    </source>
</evidence>
<evidence type="ECO:0000256" key="4">
    <source>
        <dbReference type="ARBA" id="ARBA00022741"/>
    </source>
</evidence>
<name>A0A409WF84_PSICY</name>
<dbReference type="Proteomes" id="UP000283269">
    <property type="component" value="Unassembled WGS sequence"/>
</dbReference>
<dbReference type="SUPFAM" id="SSF140931">
    <property type="entry name" value="Fic-like"/>
    <property type="match status" value="1"/>
</dbReference>
<evidence type="ECO:0000313" key="13">
    <source>
        <dbReference type="Proteomes" id="UP000283269"/>
    </source>
</evidence>
<keyword evidence="3" id="KW-0677">Repeat</keyword>
<keyword evidence="7" id="KW-1133">Transmembrane helix</keyword>
<dbReference type="PANTHER" id="PTHR13504:SF34">
    <property type="entry name" value="PROTEIN ADENYLYLTRANSFERASE FICD"/>
    <property type="match status" value="1"/>
</dbReference>
<dbReference type="EMBL" id="NHYD01003442">
    <property type="protein sequence ID" value="PPQ77165.1"/>
    <property type="molecule type" value="Genomic_DNA"/>
</dbReference>
<dbReference type="OrthoDB" id="439046at2759"/>
<keyword evidence="6 10" id="KW-0067">ATP-binding</keyword>
<evidence type="ECO:0000256" key="2">
    <source>
        <dbReference type="ARBA" id="ARBA00022692"/>
    </source>
</evidence>
<dbReference type="GO" id="GO:0016020">
    <property type="term" value="C:membrane"/>
    <property type="evidence" value="ECO:0007669"/>
    <property type="project" value="UniProtKB-SubCell"/>
</dbReference>
<dbReference type="InParanoid" id="A0A409WF84"/>
<evidence type="ECO:0000256" key="3">
    <source>
        <dbReference type="ARBA" id="ARBA00022737"/>
    </source>
</evidence>
<evidence type="ECO:0000256" key="10">
    <source>
        <dbReference type="PIRSR" id="PIRSR640198-2"/>
    </source>
</evidence>
<feature type="active site" evidence="9">
    <location>
        <position position="322"/>
    </location>
</feature>
<dbReference type="Gene3D" id="1.10.3290.10">
    <property type="entry name" value="Fido-like domain"/>
    <property type="match status" value="1"/>
</dbReference>
<reference evidence="12 13" key="1">
    <citation type="journal article" date="2018" name="Evol. Lett.">
        <title>Horizontal gene cluster transfer increased hallucinogenic mushroom diversity.</title>
        <authorList>
            <person name="Reynolds H.T."/>
            <person name="Vijayakumar V."/>
            <person name="Gluck-Thaler E."/>
            <person name="Korotkin H.B."/>
            <person name="Matheny P.B."/>
            <person name="Slot J.C."/>
        </authorList>
    </citation>
    <scope>NUCLEOTIDE SEQUENCE [LARGE SCALE GENOMIC DNA]</scope>
    <source>
        <strain evidence="12 13">2631</strain>
    </source>
</reference>
<keyword evidence="8" id="KW-0472">Membrane</keyword>
<dbReference type="InterPro" id="IPR036597">
    <property type="entry name" value="Fido-like_dom_sf"/>
</dbReference>
<dbReference type="STRING" id="93625.A0A409WF84"/>
<dbReference type="AlphaFoldDB" id="A0A409WF84"/>
<comment type="subcellular location">
    <subcellularLocation>
        <location evidence="1">Membrane</location>
        <topology evidence="1">Single-pass membrane protein</topology>
    </subcellularLocation>
</comment>
<keyword evidence="13" id="KW-1185">Reference proteome</keyword>
<protein>
    <recommendedName>
        <fullName evidence="11">Fido domain-containing protein</fullName>
    </recommendedName>
</protein>
<comment type="caution">
    <text evidence="12">The sequence shown here is derived from an EMBL/GenBank/DDBJ whole genome shotgun (WGS) entry which is preliminary data.</text>
</comment>
<keyword evidence="5" id="KW-0802">TPR repeat</keyword>
<evidence type="ECO:0000256" key="9">
    <source>
        <dbReference type="PIRSR" id="PIRSR640198-1"/>
    </source>
</evidence>
<evidence type="ECO:0000256" key="5">
    <source>
        <dbReference type="ARBA" id="ARBA00022803"/>
    </source>
</evidence>
<evidence type="ECO:0000313" key="12">
    <source>
        <dbReference type="EMBL" id="PPQ77165.1"/>
    </source>
</evidence>
<evidence type="ECO:0000256" key="7">
    <source>
        <dbReference type="ARBA" id="ARBA00022989"/>
    </source>
</evidence>
<feature type="binding site" evidence="10">
    <location>
        <begin position="358"/>
        <end position="359"/>
    </location>
    <ligand>
        <name>ATP</name>
        <dbReference type="ChEBI" id="CHEBI:30616"/>
    </ligand>
</feature>
<evidence type="ECO:0000259" key="11">
    <source>
        <dbReference type="PROSITE" id="PS51459"/>
    </source>
</evidence>
<dbReference type="GO" id="GO:0005524">
    <property type="term" value="F:ATP binding"/>
    <property type="evidence" value="ECO:0007669"/>
    <property type="project" value="UniProtKB-KW"/>
</dbReference>
<dbReference type="Pfam" id="PF02661">
    <property type="entry name" value="Fic"/>
    <property type="match status" value="1"/>
</dbReference>
<dbReference type="InterPro" id="IPR003812">
    <property type="entry name" value="Fido"/>
</dbReference>
<dbReference type="PROSITE" id="PS51459">
    <property type="entry name" value="FIDO"/>
    <property type="match status" value="1"/>
</dbReference>
<evidence type="ECO:0000256" key="1">
    <source>
        <dbReference type="ARBA" id="ARBA00004167"/>
    </source>
</evidence>
<accession>A0A409WF84</accession>
<keyword evidence="4 10" id="KW-0547">Nucleotide-binding</keyword>
<sequence>MESYASEALQEIPSVISQEDRERLTHTNDLSVNVTLYEELLEKYPEDAHPYLLVRKANLLLLFGGDAIAVALYRKTQAILARLNVVDEELDVFLQTTAERTDRQANAVLEKSDLVNYYQPWRPTKEHIFPTNQPQLPFGARALKDRWVALNKDPAFYPAYLIKLAVETNHVENTFLLEDKSTQDLIKRGLDEGQIIPHPHSVLSHPENIRSILKDTVAAYHQLTPLVSNTQPLDMPAACAIHATLMKTCRFTESRYVAPGITRTETRKTVVVSGSYNAQMCPYPQVDAEFEYVCRMAKQWIRTWRNPFASASWTHLTLVSCHPFDDGNGRLVRIVASLPLLQHGFPPISITLAQRVDYYVGIRKARGGDHAGMLECIMEGMKETIETVETLRAQAQ</sequence>
<organism evidence="12 13">
    <name type="scientific">Psilocybe cyanescens</name>
    <dbReference type="NCBI Taxonomy" id="93625"/>
    <lineage>
        <taxon>Eukaryota</taxon>
        <taxon>Fungi</taxon>
        <taxon>Dikarya</taxon>
        <taxon>Basidiomycota</taxon>
        <taxon>Agaricomycotina</taxon>
        <taxon>Agaricomycetes</taxon>
        <taxon>Agaricomycetidae</taxon>
        <taxon>Agaricales</taxon>
        <taxon>Agaricineae</taxon>
        <taxon>Strophariaceae</taxon>
        <taxon>Psilocybe</taxon>
    </lineage>
</organism>
<evidence type="ECO:0000256" key="8">
    <source>
        <dbReference type="ARBA" id="ARBA00023136"/>
    </source>
</evidence>
<dbReference type="PANTHER" id="PTHR13504">
    <property type="entry name" value="FIDO DOMAIN-CONTAINING PROTEIN DDB_G0283145"/>
    <property type="match status" value="1"/>
</dbReference>
<keyword evidence="2" id="KW-0812">Transmembrane</keyword>